<dbReference type="Gene3D" id="3.30.1230.20">
    <property type="match status" value="1"/>
</dbReference>
<evidence type="ECO:0000256" key="1">
    <source>
        <dbReference type="ARBA" id="ARBA00010228"/>
    </source>
</evidence>
<dbReference type="InterPro" id="IPR001931">
    <property type="entry name" value="Ribosomal_eS21"/>
</dbReference>
<accession>A0A8C9UVN1</accession>
<dbReference type="Proteomes" id="UP000694422">
    <property type="component" value="Unplaced"/>
</dbReference>
<dbReference type="InterPro" id="IPR038579">
    <property type="entry name" value="Ribosomal_eS21_sf"/>
</dbReference>
<name>A0A8C9UVN1_SPEDA</name>
<organism evidence="4 5">
    <name type="scientific">Spermophilus dauricus</name>
    <name type="common">Daurian ground squirrel</name>
    <dbReference type="NCBI Taxonomy" id="99837"/>
    <lineage>
        <taxon>Eukaryota</taxon>
        <taxon>Metazoa</taxon>
        <taxon>Chordata</taxon>
        <taxon>Craniata</taxon>
        <taxon>Vertebrata</taxon>
        <taxon>Euteleostomi</taxon>
        <taxon>Mammalia</taxon>
        <taxon>Eutheria</taxon>
        <taxon>Euarchontoglires</taxon>
        <taxon>Glires</taxon>
        <taxon>Rodentia</taxon>
        <taxon>Sciuromorpha</taxon>
        <taxon>Sciuridae</taxon>
        <taxon>Xerinae</taxon>
        <taxon>Marmotini</taxon>
        <taxon>Spermophilus</taxon>
    </lineage>
</organism>
<protein>
    <submittedName>
        <fullName evidence="4">Uncharacterized protein</fullName>
    </submittedName>
</protein>
<proteinExistence type="inferred from homology"/>
<dbReference type="Ensembl" id="ENSSDAT00000029503.1">
    <property type="protein sequence ID" value="ENSSDAP00000025813.1"/>
    <property type="gene ID" value="ENSSDAG00000023430.1"/>
</dbReference>
<keyword evidence="3" id="KW-0687">Ribonucleoprotein</keyword>
<evidence type="ECO:0000313" key="4">
    <source>
        <dbReference type="Ensembl" id="ENSSDAP00000025813.1"/>
    </source>
</evidence>
<sequence length="65" mass="7439">VQNDVMRFVLAHYLYTPQKCSTSNRTIDAKDHASIQISMTEVDKVPGRFNDCLQAFGCILEEILY</sequence>
<dbReference type="PANTHER" id="PTHR10442">
    <property type="entry name" value="40S RIBOSOMAL PROTEIN S21"/>
    <property type="match status" value="1"/>
</dbReference>
<evidence type="ECO:0000256" key="2">
    <source>
        <dbReference type="ARBA" id="ARBA00022980"/>
    </source>
</evidence>
<evidence type="ECO:0000313" key="5">
    <source>
        <dbReference type="Proteomes" id="UP000694422"/>
    </source>
</evidence>
<dbReference type="GO" id="GO:0005840">
    <property type="term" value="C:ribosome"/>
    <property type="evidence" value="ECO:0007669"/>
    <property type="project" value="UniProtKB-KW"/>
</dbReference>
<reference evidence="4" key="1">
    <citation type="submission" date="2025-08" db="UniProtKB">
        <authorList>
            <consortium name="Ensembl"/>
        </authorList>
    </citation>
    <scope>IDENTIFICATION</scope>
</reference>
<dbReference type="AlphaFoldDB" id="A0A8C9UVN1"/>
<keyword evidence="2" id="KW-0689">Ribosomal protein</keyword>
<evidence type="ECO:0000256" key="3">
    <source>
        <dbReference type="ARBA" id="ARBA00023274"/>
    </source>
</evidence>
<comment type="similarity">
    <text evidence="1">Belongs to the eukaryotic ribosomal protein eS21 family.</text>
</comment>
<dbReference type="Pfam" id="PF01249">
    <property type="entry name" value="Ribosomal_S21e"/>
    <property type="match status" value="1"/>
</dbReference>
<reference evidence="4" key="2">
    <citation type="submission" date="2025-09" db="UniProtKB">
        <authorList>
            <consortium name="Ensembl"/>
        </authorList>
    </citation>
    <scope>IDENTIFICATION</scope>
</reference>
<dbReference type="GO" id="GO:1990904">
    <property type="term" value="C:ribonucleoprotein complex"/>
    <property type="evidence" value="ECO:0007669"/>
    <property type="project" value="UniProtKB-KW"/>
</dbReference>
<keyword evidence="5" id="KW-1185">Reference proteome</keyword>
<dbReference type="GO" id="GO:0006412">
    <property type="term" value="P:translation"/>
    <property type="evidence" value="ECO:0007669"/>
    <property type="project" value="InterPro"/>
</dbReference>
<dbReference type="GO" id="GO:0003735">
    <property type="term" value="F:structural constituent of ribosome"/>
    <property type="evidence" value="ECO:0007669"/>
    <property type="project" value="InterPro"/>
</dbReference>